<dbReference type="GO" id="GO:0016301">
    <property type="term" value="F:kinase activity"/>
    <property type="evidence" value="ECO:0007669"/>
    <property type="project" value="UniProtKB-KW"/>
</dbReference>
<dbReference type="SUPFAM" id="SSF51621">
    <property type="entry name" value="Phosphoenolpyruvate/pyruvate domain"/>
    <property type="match status" value="1"/>
</dbReference>
<gene>
    <name evidence="1" type="ORF">PanWU01x14_106950</name>
</gene>
<dbReference type="InterPro" id="IPR040442">
    <property type="entry name" value="Pyrv_kinase-like_dom_sf"/>
</dbReference>
<name>A0A2P5D0T8_PARAD</name>
<dbReference type="OrthoDB" id="1923844at2759"/>
<evidence type="ECO:0000313" key="1">
    <source>
        <dbReference type="EMBL" id="PON66909.1"/>
    </source>
</evidence>
<keyword evidence="2" id="KW-1185">Reference proteome</keyword>
<dbReference type="AlphaFoldDB" id="A0A2P5D0T8"/>
<sequence>MVEQGRLITKAVSIPIIRDADTGYGNAMNVKRTVKGFIKAGFAGIMLEDQEGGVKRGGSDARRESGSNTVIVARTDSRQMISFGESLWRAMAFADAGADDALMAIKGGQIPPPRCRPCFEELNEILSFNTYYEEEKRYTNRSQLSSQKELIGYNNSVMVDLANLAN</sequence>
<dbReference type="PANTHER" id="PTHR42905:SF2">
    <property type="entry name" value="PHOSPHOENOLPYRUVATE CARBOXYLASE FAMILY PROTEIN"/>
    <property type="match status" value="1"/>
</dbReference>
<keyword evidence="1" id="KW-0670">Pyruvate</keyword>
<dbReference type="Proteomes" id="UP000237105">
    <property type="component" value="Unassembled WGS sequence"/>
</dbReference>
<proteinExistence type="predicted"/>
<accession>A0A2P5D0T8</accession>
<dbReference type="PANTHER" id="PTHR42905">
    <property type="entry name" value="PHOSPHOENOLPYRUVATE CARBOXYLASE"/>
    <property type="match status" value="1"/>
</dbReference>
<dbReference type="EMBL" id="JXTB01000076">
    <property type="protein sequence ID" value="PON66909.1"/>
    <property type="molecule type" value="Genomic_DNA"/>
</dbReference>
<comment type="caution">
    <text evidence="1">The sequence shown here is derived from an EMBL/GenBank/DDBJ whole genome shotgun (WGS) entry which is preliminary data.</text>
</comment>
<keyword evidence="1" id="KW-0418">Kinase</keyword>
<protein>
    <submittedName>
        <fullName evidence="1">Pyruvate/Phosphoenolpyruvate kinase-like domain containing protein</fullName>
    </submittedName>
</protein>
<dbReference type="InterPro" id="IPR015813">
    <property type="entry name" value="Pyrv/PenolPyrv_kinase-like_dom"/>
</dbReference>
<dbReference type="Gene3D" id="3.20.20.60">
    <property type="entry name" value="Phosphoenolpyruvate-binding domains"/>
    <property type="match status" value="2"/>
</dbReference>
<reference evidence="2" key="1">
    <citation type="submission" date="2016-06" db="EMBL/GenBank/DDBJ databases">
        <title>Parallel loss of symbiosis genes in relatives of nitrogen-fixing non-legume Parasponia.</title>
        <authorList>
            <person name="Van Velzen R."/>
            <person name="Holmer R."/>
            <person name="Bu F."/>
            <person name="Rutten L."/>
            <person name="Van Zeijl A."/>
            <person name="Liu W."/>
            <person name="Santuari L."/>
            <person name="Cao Q."/>
            <person name="Sharma T."/>
            <person name="Shen D."/>
            <person name="Roswanjaya Y."/>
            <person name="Wardhani T."/>
            <person name="Kalhor M.S."/>
            <person name="Jansen J."/>
            <person name="Van den Hoogen J."/>
            <person name="Gungor B."/>
            <person name="Hartog M."/>
            <person name="Hontelez J."/>
            <person name="Verver J."/>
            <person name="Yang W.-C."/>
            <person name="Schijlen E."/>
            <person name="Repin R."/>
            <person name="Schilthuizen M."/>
            <person name="Schranz E."/>
            <person name="Heidstra R."/>
            <person name="Miyata K."/>
            <person name="Fedorova E."/>
            <person name="Kohlen W."/>
            <person name="Bisseling T."/>
            <person name="Smit S."/>
            <person name="Geurts R."/>
        </authorList>
    </citation>
    <scope>NUCLEOTIDE SEQUENCE [LARGE SCALE GENOMIC DNA]</scope>
    <source>
        <strain evidence="2">cv. WU1-14</strain>
    </source>
</reference>
<organism evidence="1 2">
    <name type="scientific">Parasponia andersonii</name>
    <name type="common">Sponia andersonii</name>
    <dbReference type="NCBI Taxonomy" id="3476"/>
    <lineage>
        <taxon>Eukaryota</taxon>
        <taxon>Viridiplantae</taxon>
        <taxon>Streptophyta</taxon>
        <taxon>Embryophyta</taxon>
        <taxon>Tracheophyta</taxon>
        <taxon>Spermatophyta</taxon>
        <taxon>Magnoliopsida</taxon>
        <taxon>eudicotyledons</taxon>
        <taxon>Gunneridae</taxon>
        <taxon>Pentapetalae</taxon>
        <taxon>rosids</taxon>
        <taxon>fabids</taxon>
        <taxon>Rosales</taxon>
        <taxon>Cannabaceae</taxon>
        <taxon>Parasponia</taxon>
    </lineage>
</organism>
<dbReference type="STRING" id="3476.A0A2P5D0T8"/>
<keyword evidence="1" id="KW-0808">Transferase</keyword>
<evidence type="ECO:0000313" key="2">
    <source>
        <dbReference type="Proteomes" id="UP000237105"/>
    </source>
</evidence>
<dbReference type="Pfam" id="PF13714">
    <property type="entry name" value="PEP_mutase"/>
    <property type="match status" value="1"/>
</dbReference>